<gene>
    <name evidence="1" type="ORF">ACFQH9_11255</name>
</gene>
<evidence type="ECO:0000313" key="2">
    <source>
        <dbReference type="Proteomes" id="UP001596119"/>
    </source>
</evidence>
<dbReference type="EMBL" id="JBHSQK010000021">
    <property type="protein sequence ID" value="MFC5948854.1"/>
    <property type="molecule type" value="Genomic_DNA"/>
</dbReference>
<comment type="caution">
    <text evidence="1">The sequence shown here is derived from an EMBL/GenBank/DDBJ whole genome shotgun (WGS) entry which is preliminary data.</text>
</comment>
<name>A0ABW1I8Z2_9PSEU</name>
<proteinExistence type="predicted"/>
<protein>
    <submittedName>
        <fullName evidence="1">Uncharacterized protein</fullName>
    </submittedName>
</protein>
<dbReference type="RefSeq" id="WP_379565929.1">
    <property type="nucleotide sequence ID" value="NZ_JBHSQK010000021.1"/>
</dbReference>
<organism evidence="1 2">
    <name type="scientific">Pseudonocardia lutea</name>
    <dbReference type="NCBI Taxonomy" id="2172015"/>
    <lineage>
        <taxon>Bacteria</taxon>
        <taxon>Bacillati</taxon>
        <taxon>Actinomycetota</taxon>
        <taxon>Actinomycetes</taxon>
        <taxon>Pseudonocardiales</taxon>
        <taxon>Pseudonocardiaceae</taxon>
        <taxon>Pseudonocardia</taxon>
    </lineage>
</organism>
<evidence type="ECO:0000313" key="1">
    <source>
        <dbReference type="EMBL" id="MFC5948854.1"/>
    </source>
</evidence>
<sequence length="58" mass="7054">MQAHHRQIHTTDWAVRLRDGLPEFIPPPWIDPERRPRRRPRTSTLDRELENTRVVEFA</sequence>
<dbReference type="Proteomes" id="UP001596119">
    <property type="component" value="Unassembled WGS sequence"/>
</dbReference>
<accession>A0ABW1I8Z2</accession>
<reference evidence="2" key="1">
    <citation type="journal article" date="2019" name="Int. J. Syst. Evol. Microbiol.">
        <title>The Global Catalogue of Microorganisms (GCM) 10K type strain sequencing project: providing services to taxonomists for standard genome sequencing and annotation.</title>
        <authorList>
            <consortium name="The Broad Institute Genomics Platform"/>
            <consortium name="The Broad Institute Genome Sequencing Center for Infectious Disease"/>
            <person name="Wu L."/>
            <person name="Ma J."/>
        </authorList>
    </citation>
    <scope>NUCLEOTIDE SEQUENCE [LARGE SCALE GENOMIC DNA]</scope>
    <source>
        <strain evidence="2">CGMCC 4.7397</strain>
    </source>
</reference>
<keyword evidence="2" id="KW-1185">Reference proteome</keyword>